<dbReference type="AlphaFoldDB" id="A0A9X9HX94"/>
<evidence type="ECO:0000313" key="1">
    <source>
        <dbReference type="EMBL" id="UTG71051.1"/>
    </source>
</evidence>
<accession>A0A9X9HX94</accession>
<gene>
    <name evidence="1" type="ORF">KCG56_06440</name>
</gene>
<dbReference type="Proteomes" id="UP001057305">
    <property type="component" value="Chromosome"/>
</dbReference>
<sequence length="49" mass="5318">MHPKGDSGFDLLALVFGYSFTESVNQVSALLELSDDLKEWAAYSVTHAG</sequence>
<organism evidence="1 2">
    <name type="scientific">Neisseria subflava</name>
    <dbReference type="NCBI Taxonomy" id="28449"/>
    <lineage>
        <taxon>Bacteria</taxon>
        <taxon>Pseudomonadati</taxon>
        <taxon>Pseudomonadota</taxon>
        <taxon>Betaproteobacteria</taxon>
        <taxon>Neisseriales</taxon>
        <taxon>Neisseriaceae</taxon>
        <taxon>Neisseria</taxon>
    </lineage>
</organism>
<name>A0A9X9HX94_NEISU</name>
<proteinExistence type="predicted"/>
<protein>
    <submittedName>
        <fullName evidence="1">Uncharacterized protein</fullName>
    </submittedName>
</protein>
<dbReference type="RefSeq" id="WP_254320917.1">
    <property type="nucleotide sequence ID" value="NZ_CP073116.1"/>
</dbReference>
<reference evidence="1" key="1">
    <citation type="submission" date="2021-04" db="EMBL/GenBank/DDBJ databases">
        <title>Characterizing Neisseria spp. as novel respiratory pathobionts in bronchiectasis.</title>
        <authorList>
            <person name="Li L."/>
            <person name="Mac Aogain M."/>
            <person name="Xu T."/>
            <person name="Jaggi T.K."/>
            <person name="Chan L.Y."/>
            <person name="Keir H.R."/>
            <person name="Dicker A.J."/>
            <person name="Qu J."/>
            <person name="Liu Y."/>
            <person name="Chen H.S."/>
            <person name="Koh M.S."/>
            <person name="Ong T.H."/>
            <person name="Lim A.Y.H."/>
            <person name="Abisheganaden J."/>
            <person name="Low T.B."/>
            <person name="Oliver B.G."/>
            <person name="Tan N.S."/>
            <person name="Fang M."/>
            <person name="Chalmers J.D."/>
            <person name="Chotirmall S.H."/>
        </authorList>
    </citation>
    <scope>NUCLEOTIDE SEQUENCE</scope>
    <source>
        <strain evidence="1">TT0073</strain>
    </source>
</reference>
<dbReference type="EMBL" id="CP073116">
    <property type="protein sequence ID" value="UTG71051.1"/>
    <property type="molecule type" value="Genomic_DNA"/>
</dbReference>
<evidence type="ECO:0000313" key="2">
    <source>
        <dbReference type="Proteomes" id="UP001057305"/>
    </source>
</evidence>